<organism evidence="1">
    <name type="scientific">Rosellinia necatrix</name>
    <name type="common">White root-rot fungus</name>
    <dbReference type="NCBI Taxonomy" id="77044"/>
    <lineage>
        <taxon>Eukaryota</taxon>
        <taxon>Fungi</taxon>
        <taxon>Dikarya</taxon>
        <taxon>Ascomycota</taxon>
        <taxon>Pezizomycotina</taxon>
        <taxon>Sordariomycetes</taxon>
        <taxon>Xylariomycetidae</taxon>
        <taxon>Xylariales</taxon>
        <taxon>Xylariaceae</taxon>
        <taxon>Rosellinia</taxon>
    </lineage>
</organism>
<dbReference type="AlphaFoldDB" id="A0A1S8A9H4"/>
<evidence type="ECO:0000313" key="2">
    <source>
        <dbReference type="Proteomes" id="UP000054516"/>
    </source>
</evidence>
<accession>A0A1S8A9H4</accession>
<reference evidence="1" key="1">
    <citation type="submission" date="2016-03" db="EMBL/GenBank/DDBJ databases">
        <title>Draft genome sequence of Rosellinia necatrix.</title>
        <authorList>
            <person name="Kanematsu S."/>
        </authorList>
    </citation>
    <scope>NUCLEOTIDE SEQUENCE [LARGE SCALE GENOMIC DNA]</scope>
    <source>
        <strain evidence="1">W97</strain>
    </source>
</reference>
<keyword evidence="2" id="KW-1185">Reference proteome</keyword>
<dbReference type="EMBL" id="DF977487">
    <property type="protein sequence ID" value="GAW26673.1"/>
    <property type="molecule type" value="Genomic_DNA"/>
</dbReference>
<gene>
    <name evidence="1" type="ORF">SAMD00023353_4201070</name>
</gene>
<evidence type="ECO:0000313" key="1">
    <source>
        <dbReference type="EMBL" id="GAW26673.1"/>
    </source>
</evidence>
<dbReference type="Proteomes" id="UP000054516">
    <property type="component" value="Unassembled WGS sequence"/>
</dbReference>
<proteinExistence type="predicted"/>
<name>A0A1S8A9H4_ROSNE</name>
<sequence>MKDAIADMKEATKSLGATEKLRRYQYMEPGTDSRGGMNVVLLEKKVSHTADELKQAEQKGIKTPRAVNAALTKLRELLGVKGIVSLDDGRLDAAFGNAIDTATDDVLGLFLSHEESANIGLIYPFYIPIHTTD</sequence>
<protein>
    <submittedName>
        <fullName evidence="1">Uncharacterized protein</fullName>
    </submittedName>
</protein>